<feature type="domain" description="IPT/TIG" evidence="3">
    <location>
        <begin position="778"/>
        <end position="857"/>
    </location>
</feature>
<proteinExistence type="predicted"/>
<dbReference type="SMART" id="SM00429">
    <property type="entry name" value="IPT"/>
    <property type="match status" value="7"/>
</dbReference>
<dbReference type="Proteomes" id="UP000278907">
    <property type="component" value="Unassembled WGS sequence"/>
</dbReference>
<reference evidence="4 5" key="1">
    <citation type="submission" date="2018-09" db="EMBL/GenBank/DDBJ databases">
        <authorList>
            <person name="Livingstone P.G."/>
            <person name="Whitworth D.E."/>
        </authorList>
    </citation>
    <scope>NUCLEOTIDE SEQUENCE [LARGE SCALE GENOMIC DNA]</scope>
    <source>
        <strain evidence="4 5">CA031B</strain>
    </source>
</reference>
<gene>
    <name evidence="4" type="ORF">D7Y13_13595</name>
</gene>
<feature type="domain" description="IPT/TIG" evidence="3">
    <location>
        <begin position="943"/>
        <end position="1022"/>
    </location>
</feature>
<feature type="region of interest" description="Disordered" evidence="2">
    <location>
        <begin position="598"/>
        <end position="630"/>
    </location>
</feature>
<dbReference type="InterPro" id="IPR001791">
    <property type="entry name" value="Laminin_G"/>
</dbReference>
<evidence type="ECO:0000259" key="3">
    <source>
        <dbReference type="SMART" id="SM00429"/>
    </source>
</evidence>
<dbReference type="CDD" id="cd00102">
    <property type="entry name" value="IPT"/>
    <property type="match status" value="4"/>
</dbReference>
<accession>A0ABX9QJI5</accession>
<feature type="compositionally biased region" description="Polar residues" evidence="2">
    <location>
        <begin position="837"/>
        <end position="854"/>
    </location>
</feature>
<dbReference type="SUPFAM" id="SSF49899">
    <property type="entry name" value="Concanavalin A-like lectins/glucanases"/>
    <property type="match status" value="1"/>
</dbReference>
<protein>
    <recommendedName>
        <fullName evidence="3">IPT/TIG domain-containing protein</fullName>
    </recommendedName>
</protein>
<sequence>MSDVNQGWNLAVACDPTLISTGISRIFGNQPDITQRLDKDTTLTLRLSETTCAFDPAAGTLVLNVPDTVTQGGQSTDGTVAIAVTLACLGMGCVYPDGYLSTTGAPGCGASPGGTWQLSGDSLTLETWLRMSTGGPQTLLSLASAGVSLGLEDDCLVLAWGSGRYASASLSNASLDDGRWHHVAVSANKGTLTFVVDGQPKGTAPLPSGLRASGPDLMLGAGLDGNLARIRIWDVARATPDLQMAMNVQVDPKSAGLVGDWTFSGGTVTNLRDNHTGSLQGGAATVSSTAKDAPLEDQQAQSYLWFFDPEHTFTVSVTPPSDSASRIAGAVRALLMGMTVAAKPLSTMEPSDSMPTTGVFTLTHSPDTGLVLLAMGRNTPPPRWPAPKTIAPDANLATSATQNTTLSLDDDFLLNLMLPQVATTLNIPASDLRVAGTPPVLSLVKPVDATTLQGKHFHLTALTMSLTPAKGVSFSLRGTASHMVIKTSGIYTLTVKDDKEGRPGLYHDILDPKVSITPNPDDPAVQTLQALSSGFSLAAILAGIIAAIYLSVASKAQSAALKALQKDEGFPKDPPDLQDFTLQGVAFVTGLVVHGQFTPSGGTSSPSQSRSASQGPVITGFTPQGGAPGTQVTVTGSGFTGVRGVKFGDTLASYVRCWSDQQLVARVADGSTSGPLQVMTPAGTATSSASFSVVPAPTLQSVSPASAEAGTTVTLRGEDLDSTTAVYFSEDLPAPIVAKSQGQLTARVPPGAVSGPITVVTPSGRATVAGFTAVSSAPPTLGTFEPPSGLEGTEVTVTGSGFTGTQGVTFNGTPASSITVLSDTQLVAAVGPRTTSGPIGITNTRGSGASSRPFQLQPPPQLTHFSPTQGAPGTTVTLHGTGLGGTTAVHLGAPGVEVPLLSVSDTQLTVTSPGGTASGPICAQTPAGTARTEQSFTVLSTAVPVIASFSPANGGRGTAVTLTGSGFTGTTRVRFDGVDAAGFEVDSDTTLTAYVPAKAQSGLISVTNTRGTQKTTQSFHFVAPPALKTVTPASGKAGDAVTLGGTGLTDATSVRFGDLSTAEAPISVKGDSLVVTVPPGAVTGPVHVTTPGGQVRSTVTFTVAPGARPTVTGFTPATGGAGTEVTLTGSGFTATTGVRIGDVPAARYEVHSDTQLVAVVANDTMTGSVSVTNGAGTGGSEAPFTVPVSVTGFTPTSGPAGTEVRIEGQGFTNTRRVSFGDSAMPASFTVRSDTGLTAWVPSGAVGGHVQVATEDAVTTSSTDFHVESSAPPEVQGFSPTAGPPGTRVTVDGAGFTGATDVSLGGVSLKHFQVLSDAQLTFTVPPGAASGVIQVTNTLPTPGTSKGGFQVTSVTTSAPARAAS</sequence>
<feature type="domain" description="IPT/TIG" evidence="3">
    <location>
        <begin position="1024"/>
        <end position="1104"/>
    </location>
</feature>
<dbReference type="InterPro" id="IPR013320">
    <property type="entry name" value="ConA-like_dom_sf"/>
</dbReference>
<dbReference type="EMBL" id="RAWI01000082">
    <property type="protein sequence ID" value="RKI09887.1"/>
    <property type="molecule type" value="Genomic_DNA"/>
</dbReference>
<dbReference type="Gene3D" id="2.60.120.200">
    <property type="match status" value="1"/>
</dbReference>
<evidence type="ECO:0000256" key="2">
    <source>
        <dbReference type="SAM" id="MobiDB-lite"/>
    </source>
</evidence>
<feature type="region of interest" description="Disordered" evidence="2">
    <location>
        <begin position="837"/>
        <end position="856"/>
    </location>
</feature>
<evidence type="ECO:0000313" key="4">
    <source>
        <dbReference type="EMBL" id="RKI09887.1"/>
    </source>
</evidence>
<evidence type="ECO:0000256" key="1">
    <source>
        <dbReference type="ARBA" id="ARBA00022729"/>
    </source>
</evidence>
<feature type="compositionally biased region" description="Low complexity" evidence="2">
    <location>
        <begin position="598"/>
        <end position="616"/>
    </location>
</feature>
<dbReference type="RefSeq" id="WP_120584179.1">
    <property type="nucleotide sequence ID" value="NZ_RAWI01000082.1"/>
</dbReference>
<dbReference type="PANTHER" id="PTHR46769:SF2">
    <property type="entry name" value="FIBROCYSTIN-L ISOFORM 2 PRECURSOR-RELATED"/>
    <property type="match status" value="1"/>
</dbReference>
<feature type="domain" description="IPT/TIG" evidence="3">
    <location>
        <begin position="696"/>
        <end position="774"/>
    </location>
</feature>
<feature type="domain" description="IPT/TIG" evidence="3">
    <location>
        <begin position="1108"/>
        <end position="1187"/>
    </location>
</feature>
<evidence type="ECO:0000313" key="5">
    <source>
        <dbReference type="Proteomes" id="UP000278907"/>
    </source>
</evidence>
<keyword evidence="5" id="KW-1185">Reference proteome</keyword>
<feature type="domain" description="IPT/TIG" evidence="3">
    <location>
        <begin position="859"/>
        <end position="939"/>
    </location>
</feature>
<feature type="domain" description="IPT/TIG" evidence="3">
    <location>
        <begin position="1271"/>
        <end position="1351"/>
    </location>
</feature>
<dbReference type="Gene3D" id="2.60.40.10">
    <property type="entry name" value="Immunoglobulins"/>
    <property type="match status" value="9"/>
</dbReference>
<keyword evidence="1" id="KW-0732">Signal</keyword>
<dbReference type="InterPro" id="IPR013783">
    <property type="entry name" value="Ig-like_fold"/>
</dbReference>
<comment type="caution">
    <text evidence="4">The sequence shown here is derived from an EMBL/GenBank/DDBJ whole genome shotgun (WGS) entry which is preliminary data.</text>
</comment>
<dbReference type="PANTHER" id="PTHR46769">
    <property type="entry name" value="POLYCYSTIC KIDNEY AND HEPATIC DISEASE 1 (AUTOSOMAL RECESSIVE)-LIKE 1"/>
    <property type="match status" value="1"/>
</dbReference>
<dbReference type="InterPro" id="IPR052387">
    <property type="entry name" value="Fibrocystin"/>
</dbReference>
<dbReference type="Pfam" id="PF13385">
    <property type="entry name" value="Laminin_G_3"/>
    <property type="match status" value="1"/>
</dbReference>
<name>A0ABX9QJI5_9BACT</name>
<dbReference type="CDD" id="cd00110">
    <property type="entry name" value="LamG"/>
    <property type="match status" value="1"/>
</dbReference>
<dbReference type="Pfam" id="PF01833">
    <property type="entry name" value="TIG"/>
    <property type="match status" value="9"/>
</dbReference>
<dbReference type="InterPro" id="IPR002909">
    <property type="entry name" value="IPT_dom"/>
</dbReference>
<dbReference type="SUPFAM" id="SSF81296">
    <property type="entry name" value="E set domains"/>
    <property type="match status" value="9"/>
</dbReference>
<organism evidence="4 5">
    <name type="scientific">Corallococcus praedator</name>
    <dbReference type="NCBI Taxonomy" id="2316724"/>
    <lineage>
        <taxon>Bacteria</taxon>
        <taxon>Pseudomonadati</taxon>
        <taxon>Myxococcota</taxon>
        <taxon>Myxococcia</taxon>
        <taxon>Myxococcales</taxon>
        <taxon>Cystobacterineae</taxon>
        <taxon>Myxococcaceae</taxon>
        <taxon>Corallococcus</taxon>
    </lineage>
</organism>
<dbReference type="InterPro" id="IPR014756">
    <property type="entry name" value="Ig_E-set"/>
</dbReference>